<dbReference type="Proteomes" id="UP000199337">
    <property type="component" value="Unassembled WGS sequence"/>
</dbReference>
<sequence>MIPKLFRQAALERLSSPEQLDLFTTFVTPRGWIALLGLGFLITTALFWGVFGSIPIKVQGQGILVGQGGVADIACGVEGQVTDIKVSAGDMIGKGEVVARMFNPEWMKNAGAAMSEDNTDRLREEIESNSRVVSPYAGRVLEVKTQKGEWVQSGAPLMSVEIKGRDVKELEAVLYIPLEEGKRLFPGMDVQVSPSVARREEYGYMLGRVTSVSEFPVAAEGMVKLLGSRELAEKFSGRGTPVEVRVDLIPDTGTVSGYKWSSRGGPSVKIDSGTLCQGEIILKKVRPVELVIPIGAAN</sequence>
<dbReference type="InterPro" id="IPR022275">
    <property type="entry name" value="NHPM_bacteriocin_SS_HylD"/>
</dbReference>
<feature type="transmembrane region" description="Helical" evidence="1">
    <location>
        <begin position="32"/>
        <end position="51"/>
    </location>
</feature>
<organism evidence="2 3">
    <name type="scientific">Desulfotruncus arcticus DSM 17038</name>
    <dbReference type="NCBI Taxonomy" id="1121424"/>
    <lineage>
        <taxon>Bacteria</taxon>
        <taxon>Bacillati</taxon>
        <taxon>Bacillota</taxon>
        <taxon>Clostridia</taxon>
        <taxon>Eubacteriales</taxon>
        <taxon>Desulfallaceae</taxon>
        <taxon>Desulfotruncus</taxon>
    </lineage>
</organism>
<dbReference type="STRING" id="341036.SAMN05660649_03929"/>
<proteinExistence type="predicted"/>
<keyword evidence="3" id="KW-1185">Reference proteome</keyword>
<keyword evidence="1" id="KW-0472">Membrane</keyword>
<dbReference type="EMBL" id="FOOX01000017">
    <property type="protein sequence ID" value="SFH11941.1"/>
    <property type="molecule type" value="Genomic_DNA"/>
</dbReference>
<dbReference type="PANTHER" id="PTHR30469">
    <property type="entry name" value="MULTIDRUG RESISTANCE PROTEIN MDTA"/>
    <property type="match status" value="1"/>
</dbReference>
<dbReference type="GO" id="GO:0015562">
    <property type="term" value="F:efflux transmembrane transporter activity"/>
    <property type="evidence" value="ECO:0007669"/>
    <property type="project" value="TreeGrafter"/>
</dbReference>
<protein>
    <submittedName>
        <fullName evidence="2">NHLM bacteriocin system secretion protein</fullName>
    </submittedName>
</protein>
<dbReference type="OrthoDB" id="8439633at2"/>
<dbReference type="GO" id="GO:1990281">
    <property type="term" value="C:efflux pump complex"/>
    <property type="evidence" value="ECO:0007669"/>
    <property type="project" value="TreeGrafter"/>
</dbReference>
<dbReference type="SUPFAM" id="SSF51230">
    <property type="entry name" value="Single hybrid motif"/>
    <property type="match status" value="1"/>
</dbReference>
<evidence type="ECO:0000313" key="3">
    <source>
        <dbReference type="Proteomes" id="UP000199337"/>
    </source>
</evidence>
<keyword evidence="1" id="KW-1133">Transmembrane helix</keyword>
<dbReference type="AlphaFoldDB" id="A0A1I2XIP1"/>
<dbReference type="InterPro" id="IPR011053">
    <property type="entry name" value="Single_hybrid_motif"/>
</dbReference>
<dbReference type="Gene3D" id="2.40.50.100">
    <property type="match status" value="1"/>
</dbReference>
<reference evidence="3" key="1">
    <citation type="submission" date="2016-10" db="EMBL/GenBank/DDBJ databases">
        <authorList>
            <person name="Varghese N."/>
            <person name="Submissions S."/>
        </authorList>
    </citation>
    <scope>NUCLEOTIDE SEQUENCE [LARGE SCALE GENOMIC DNA]</scope>
    <source>
        <strain evidence="3">DSM 17038</strain>
    </source>
</reference>
<keyword evidence="1" id="KW-0812">Transmembrane</keyword>
<name>A0A1I2XIP1_9FIRM</name>
<evidence type="ECO:0000313" key="2">
    <source>
        <dbReference type="EMBL" id="SFH11941.1"/>
    </source>
</evidence>
<evidence type="ECO:0000256" key="1">
    <source>
        <dbReference type="SAM" id="Phobius"/>
    </source>
</evidence>
<accession>A0A1I2XIP1</accession>
<dbReference type="PANTHER" id="PTHR30469:SF15">
    <property type="entry name" value="HLYD FAMILY OF SECRETION PROTEINS"/>
    <property type="match status" value="1"/>
</dbReference>
<dbReference type="RefSeq" id="WP_092473538.1">
    <property type="nucleotide sequence ID" value="NZ_FOOX01000017.1"/>
</dbReference>
<dbReference type="NCBIfam" id="TIGR03794">
    <property type="entry name" value="NHLM_micro_HlyD"/>
    <property type="match status" value="1"/>
</dbReference>
<gene>
    <name evidence="2" type="ORF">SAMN05660649_03929</name>
</gene>